<dbReference type="Proteomes" id="UP000050501">
    <property type="component" value="Unassembled WGS sequence"/>
</dbReference>
<dbReference type="Pfam" id="PF02687">
    <property type="entry name" value="FtsX"/>
    <property type="match status" value="1"/>
</dbReference>
<evidence type="ECO:0000313" key="10">
    <source>
        <dbReference type="EMBL" id="KPL86881.1"/>
    </source>
</evidence>
<evidence type="ECO:0000259" key="8">
    <source>
        <dbReference type="Pfam" id="PF02687"/>
    </source>
</evidence>
<dbReference type="PANTHER" id="PTHR43738:SF1">
    <property type="entry name" value="HEMIN TRANSPORT SYSTEM PERMEASE PROTEIN HRTB-RELATED"/>
    <property type="match status" value="1"/>
</dbReference>
<evidence type="ECO:0000256" key="5">
    <source>
        <dbReference type="ARBA" id="ARBA00022989"/>
    </source>
</evidence>
<evidence type="ECO:0000256" key="7">
    <source>
        <dbReference type="SAM" id="Phobius"/>
    </source>
</evidence>
<keyword evidence="4 7" id="KW-0812">Transmembrane</keyword>
<reference evidence="10 11" key="1">
    <citation type="submission" date="2015-07" db="EMBL/GenBank/DDBJ databases">
        <title>Genome sequence of Levilinea saccharolytica DSM 16555.</title>
        <authorList>
            <person name="Hemp J."/>
            <person name="Ward L.M."/>
            <person name="Pace L.A."/>
            <person name="Fischer W.W."/>
        </authorList>
    </citation>
    <scope>NUCLEOTIDE SEQUENCE [LARGE SCALE GENOMIC DNA]</scope>
    <source>
        <strain evidence="10 11">KIBI-1</strain>
    </source>
</reference>
<dbReference type="Pfam" id="PF12704">
    <property type="entry name" value="MacB_PCD"/>
    <property type="match status" value="1"/>
</dbReference>
<comment type="caution">
    <text evidence="10">The sequence shown here is derived from an EMBL/GenBank/DDBJ whole genome shotgun (WGS) entry which is preliminary data.</text>
</comment>
<keyword evidence="2" id="KW-0813">Transport</keyword>
<evidence type="ECO:0000256" key="6">
    <source>
        <dbReference type="ARBA" id="ARBA00023136"/>
    </source>
</evidence>
<dbReference type="EMBL" id="LGCM01000021">
    <property type="protein sequence ID" value="KPL86881.1"/>
    <property type="molecule type" value="Genomic_DNA"/>
</dbReference>
<feature type="transmembrane region" description="Helical" evidence="7">
    <location>
        <begin position="278"/>
        <end position="295"/>
    </location>
</feature>
<evidence type="ECO:0000256" key="2">
    <source>
        <dbReference type="ARBA" id="ARBA00022448"/>
    </source>
</evidence>
<keyword evidence="3" id="KW-1003">Cell membrane</keyword>
<evidence type="ECO:0000313" key="11">
    <source>
        <dbReference type="Proteomes" id="UP000050501"/>
    </source>
</evidence>
<evidence type="ECO:0000256" key="3">
    <source>
        <dbReference type="ARBA" id="ARBA00022475"/>
    </source>
</evidence>
<dbReference type="PANTHER" id="PTHR43738">
    <property type="entry name" value="ABC TRANSPORTER, MEMBRANE PROTEIN"/>
    <property type="match status" value="1"/>
</dbReference>
<feature type="transmembrane region" description="Helical" evidence="7">
    <location>
        <begin position="361"/>
        <end position="383"/>
    </location>
</feature>
<evidence type="ECO:0000256" key="4">
    <source>
        <dbReference type="ARBA" id="ARBA00022692"/>
    </source>
</evidence>
<dbReference type="OrthoDB" id="384327at2"/>
<proteinExistence type="predicted"/>
<dbReference type="AlphaFoldDB" id="A0A0P6YBN7"/>
<dbReference type="InterPro" id="IPR025857">
    <property type="entry name" value="MacB_PCD"/>
</dbReference>
<evidence type="ECO:0000259" key="9">
    <source>
        <dbReference type="Pfam" id="PF12704"/>
    </source>
</evidence>
<feature type="transmembrane region" description="Helical" evidence="7">
    <location>
        <begin position="316"/>
        <end position="341"/>
    </location>
</feature>
<dbReference type="GO" id="GO:0005886">
    <property type="term" value="C:plasma membrane"/>
    <property type="evidence" value="ECO:0007669"/>
    <property type="project" value="UniProtKB-SubCell"/>
</dbReference>
<gene>
    <name evidence="10" type="ORF">ADN01_05375</name>
</gene>
<dbReference type="STRING" id="229921.ADN01_05375"/>
<accession>A0A0P6YBN7</accession>
<dbReference type="InterPro" id="IPR003838">
    <property type="entry name" value="ABC3_permease_C"/>
</dbReference>
<organism evidence="10 11">
    <name type="scientific">Levilinea saccharolytica</name>
    <dbReference type="NCBI Taxonomy" id="229921"/>
    <lineage>
        <taxon>Bacteria</taxon>
        <taxon>Bacillati</taxon>
        <taxon>Chloroflexota</taxon>
        <taxon>Anaerolineae</taxon>
        <taxon>Anaerolineales</taxon>
        <taxon>Anaerolineaceae</taxon>
        <taxon>Levilinea</taxon>
    </lineage>
</organism>
<sequence>MATKVSNPSADLPVFLSFKEVWRNRGRFLLFSLVIALITLLVLFIAALGEGLGNGNREYLAKLDAQLLVYSEKSDFLIAASRVDPALSTSIRRVPGVENAGPLGTSSVNLVSRESGQTLKISLIGAEPGRPGLPPVISGQPLRASKANEMIIDSNVAERSDIKVGDTVVVQSTQGTDTEEYRLRVIGLTDSRQYSLAPTAFVPFQTWDKVRPKSQAEVNSNNPTANVIAVRVSNPAEMEVVEARIFENIQNVETATIEKAIQNVPGYSAQQSTIQTQGVFTLFIGLLVIGGFFQIQVLQKVPQIGVLKAIGAPNPVIAAASVLQILIVTALGVAIGGLLTFLFSLSFPPTVPIVFNGQRTLLALGLLLLIGPVGGLVSIRYAVRIEPLKALGLSS</sequence>
<dbReference type="RefSeq" id="WP_062418180.1">
    <property type="nucleotide sequence ID" value="NZ_DF967974.1"/>
</dbReference>
<dbReference type="InterPro" id="IPR051125">
    <property type="entry name" value="ABC-4/HrtB_transporter"/>
</dbReference>
<feature type="domain" description="MacB-like periplasmic core" evidence="9">
    <location>
        <begin position="29"/>
        <end position="245"/>
    </location>
</feature>
<protein>
    <submittedName>
        <fullName evidence="10">Uncharacterized protein</fullName>
    </submittedName>
</protein>
<comment type="subcellular location">
    <subcellularLocation>
        <location evidence="1">Cell membrane</location>
        <topology evidence="1">Multi-pass membrane protein</topology>
    </subcellularLocation>
</comment>
<keyword evidence="6 7" id="KW-0472">Membrane</keyword>
<name>A0A0P6YBN7_9CHLR</name>
<keyword evidence="5 7" id="KW-1133">Transmembrane helix</keyword>
<keyword evidence="11" id="KW-1185">Reference proteome</keyword>
<evidence type="ECO:0000256" key="1">
    <source>
        <dbReference type="ARBA" id="ARBA00004651"/>
    </source>
</evidence>
<feature type="transmembrane region" description="Helical" evidence="7">
    <location>
        <begin position="28"/>
        <end position="49"/>
    </location>
</feature>
<feature type="domain" description="ABC3 transporter permease C-terminal" evidence="8">
    <location>
        <begin position="279"/>
        <end position="387"/>
    </location>
</feature>